<keyword evidence="4 5" id="KW-0472">Membrane</keyword>
<proteinExistence type="predicted"/>
<sequence>MSGKMLAVFRKEVIDTLRDGRSIFAIFVFPFLLYPAMLFFISWMHMKEGEEAKALEVRVGVVGGATLPFLADSLAAMPGVTAVPLEAAPASMDDAHVNAVLVVPAGILGSIARGDSARVELLYKEADNKSSAAAARIERILDPVRQALTVSWAQSHGAHTDTPPLLVVEKKDVSLKSEMGRYIAALLIPYLLMVMMAAGSMQTAIDATTGEKERSTLETLLATSASRAELLLGKCAAVIAAAVTGAVTGITGLWFTFAVVAKAFPAMGTSELELSIGPDKLILIFLTLLPTAVFLSAVLVAIGCFARSMREGQTYASYVYMVAIFMGLGSLGQQTPSMSRFFIPFLNTALLQREILTNSVQLLHAVAAVGVTTAAAAVMLTIAVRLFSNEAVLFRT</sequence>
<keyword evidence="2 5" id="KW-0812">Transmembrane</keyword>
<evidence type="ECO:0000256" key="5">
    <source>
        <dbReference type="SAM" id="Phobius"/>
    </source>
</evidence>
<evidence type="ECO:0000256" key="4">
    <source>
        <dbReference type="ARBA" id="ARBA00023136"/>
    </source>
</evidence>
<protein>
    <submittedName>
        <fullName evidence="7">ABC transporter permease</fullName>
    </submittedName>
</protein>
<comment type="caution">
    <text evidence="7">The sequence shown here is derived from an EMBL/GenBank/DDBJ whole genome shotgun (WGS) entry which is preliminary data.</text>
</comment>
<feature type="transmembrane region" description="Helical" evidence="5">
    <location>
        <begin position="281"/>
        <end position="306"/>
    </location>
</feature>
<feature type="transmembrane region" description="Helical" evidence="5">
    <location>
        <begin position="363"/>
        <end position="387"/>
    </location>
</feature>
<gene>
    <name evidence="7" type="ORF">E6K79_11015</name>
</gene>
<dbReference type="InterPro" id="IPR013525">
    <property type="entry name" value="ABC2_TM"/>
</dbReference>
<dbReference type="PANTHER" id="PTHR43471">
    <property type="entry name" value="ABC TRANSPORTER PERMEASE"/>
    <property type="match status" value="1"/>
</dbReference>
<reference evidence="7 8" key="1">
    <citation type="journal article" date="2019" name="Nat. Microbiol.">
        <title>Mediterranean grassland soil C-N compound turnover is dependent on rainfall and depth, and is mediated by genomically divergent microorganisms.</title>
        <authorList>
            <person name="Diamond S."/>
            <person name="Andeer P.F."/>
            <person name="Li Z."/>
            <person name="Crits-Christoph A."/>
            <person name="Burstein D."/>
            <person name="Anantharaman K."/>
            <person name="Lane K.R."/>
            <person name="Thomas B.C."/>
            <person name="Pan C."/>
            <person name="Northen T.R."/>
            <person name="Banfield J.F."/>
        </authorList>
    </citation>
    <scope>NUCLEOTIDE SEQUENCE [LARGE SCALE GENOMIC DNA]</scope>
    <source>
        <strain evidence="7">WS_9</strain>
    </source>
</reference>
<dbReference type="GO" id="GO:0016020">
    <property type="term" value="C:membrane"/>
    <property type="evidence" value="ECO:0007669"/>
    <property type="project" value="UniProtKB-SubCell"/>
</dbReference>
<dbReference type="AlphaFoldDB" id="A0A538THS4"/>
<keyword evidence="3 5" id="KW-1133">Transmembrane helix</keyword>
<comment type="subcellular location">
    <subcellularLocation>
        <location evidence="1">Membrane</location>
        <topology evidence="1">Multi-pass membrane protein</topology>
    </subcellularLocation>
</comment>
<feature type="transmembrane region" description="Helical" evidence="5">
    <location>
        <begin position="318"/>
        <end position="343"/>
    </location>
</feature>
<evidence type="ECO:0000313" key="7">
    <source>
        <dbReference type="EMBL" id="TMQ63166.1"/>
    </source>
</evidence>
<dbReference type="Proteomes" id="UP000317691">
    <property type="component" value="Unassembled WGS sequence"/>
</dbReference>
<name>A0A538THS4_UNCEI</name>
<evidence type="ECO:0000256" key="3">
    <source>
        <dbReference type="ARBA" id="ARBA00022989"/>
    </source>
</evidence>
<dbReference type="PANTHER" id="PTHR43471:SF3">
    <property type="entry name" value="ABC TRANSPORTER PERMEASE PROTEIN NATB"/>
    <property type="match status" value="1"/>
</dbReference>
<dbReference type="Pfam" id="PF12698">
    <property type="entry name" value="ABC2_membrane_3"/>
    <property type="match status" value="1"/>
</dbReference>
<evidence type="ECO:0000313" key="8">
    <source>
        <dbReference type="Proteomes" id="UP000317691"/>
    </source>
</evidence>
<evidence type="ECO:0000259" key="6">
    <source>
        <dbReference type="Pfam" id="PF12698"/>
    </source>
</evidence>
<dbReference type="EMBL" id="VBOZ01000033">
    <property type="protein sequence ID" value="TMQ63166.1"/>
    <property type="molecule type" value="Genomic_DNA"/>
</dbReference>
<dbReference type="GO" id="GO:0140359">
    <property type="term" value="F:ABC-type transporter activity"/>
    <property type="evidence" value="ECO:0007669"/>
    <property type="project" value="InterPro"/>
</dbReference>
<feature type="transmembrane region" description="Helical" evidence="5">
    <location>
        <begin position="236"/>
        <end position="261"/>
    </location>
</feature>
<feature type="domain" description="ABC-2 type transporter transmembrane" evidence="6">
    <location>
        <begin position="22"/>
        <end position="384"/>
    </location>
</feature>
<accession>A0A538THS4</accession>
<organism evidence="7 8">
    <name type="scientific">Eiseniibacteriota bacterium</name>
    <dbReference type="NCBI Taxonomy" id="2212470"/>
    <lineage>
        <taxon>Bacteria</taxon>
        <taxon>Candidatus Eiseniibacteriota</taxon>
    </lineage>
</organism>
<feature type="transmembrane region" description="Helical" evidence="5">
    <location>
        <begin position="21"/>
        <end position="43"/>
    </location>
</feature>
<feature type="transmembrane region" description="Helical" evidence="5">
    <location>
        <begin position="182"/>
        <end position="205"/>
    </location>
</feature>
<evidence type="ECO:0000256" key="2">
    <source>
        <dbReference type="ARBA" id="ARBA00022692"/>
    </source>
</evidence>
<evidence type="ECO:0000256" key="1">
    <source>
        <dbReference type="ARBA" id="ARBA00004141"/>
    </source>
</evidence>